<evidence type="ECO:0000313" key="2">
    <source>
        <dbReference type="EnsemblMetazoa" id="GPPI034470-PA"/>
    </source>
</evidence>
<dbReference type="VEuPathDB" id="VectorBase:GPPI034470"/>
<reference evidence="3" key="1">
    <citation type="submission" date="2015-01" db="EMBL/GenBank/DDBJ databases">
        <authorList>
            <person name="Aksoy S."/>
            <person name="Warren W."/>
            <person name="Wilson R.K."/>
        </authorList>
    </citation>
    <scope>NUCLEOTIDE SEQUENCE [LARGE SCALE GENOMIC DNA]</scope>
    <source>
        <strain evidence="3">IAEA</strain>
    </source>
</reference>
<dbReference type="AlphaFoldDB" id="A0A1B0BM65"/>
<dbReference type="Proteomes" id="UP000092460">
    <property type="component" value="Unassembled WGS sequence"/>
</dbReference>
<protein>
    <submittedName>
        <fullName evidence="2">Uncharacterized protein</fullName>
    </submittedName>
</protein>
<feature type="compositionally biased region" description="Polar residues" evidence="1">
    <location>
        <begin position="115"/>
        <end position="126"/>
    </location>
</feature>
<feature type="region of interest" description="Disordered" evidence="1">
    <location>
        <begin position="113"/>
        <end position="134"/>
    </location>
</feature>
<dbReference type="EnsemblMetazoa" id="GPPI034470-RA">
    <property type="protein sequence ID" value="GPPI034470-PA"/>
    <property type="gene ID" value="GPPI034470"/>
</dbReference>
<organism evidence="2 3">
    <name type="scientific">Glossina palpalis gambiensis</name>
    <dbReference type="NCBI Taxonomy" id="67801"/>
    <lineage>
        <taxon>Eukaryota</taxon>
        <taxon>Metazoa</taxon>
        <taxon>Ecdysozoa</taxon>
        <taxon>Arthropoda</taxon>
        <taxon>Hexapoda</taxon>
        <taxon>Insecta</taxon>
        <taxon>Pterygota</taxon>
        <taxon>Neoptera</taxon>
        <taxon>Endopterygota</taxon>
        <taxon>Diptera</taxon>
        <taxon>Brachycera</taxon>
        <taxon>Muscomorpha</taxon>
        <taxon>Hippoboscoidea</taxon>
        <taxon>Glossinidae</taxon>
        <taxon>Glossina</taxon>
    </lineage>
</organism>
<sequence length="134" mass="15957">MSATWKREPISDYHQLSPKYWFRLSRNHIQVLEQFQGEKYQPFVSLDYIVLNKEKKDKRWLQRFGIPCTILTGAHVEYRLSLLRLRILFFMSGVEQSLLLFCYQSSQSIKHKLPTANSKNSQTNEPESIIYELN</sequence>
<evidence type="ECO:0000313" key="3">
    <source>
        <dbReference type="Proteomes" id="UP000092460"/>
    </source>
</evidence>
<keyword evidence="3" id="KW-1185">Reference proteome</keyword>
<dbReference type="EMBL" id="JXJN01016706">
    <property type="status" value="NOT_ANNOTATED_CDS"/>
    <property type="molecule type" value="Genomic_DNA"/>
</dbReference>
<proteinExistence type="predicted"/>
<accession>A0A1B0BM65</accession>
<evidence type="ECO:0000256" key="1">
    <source>
        <dbReference type="SAM" id="MobiDB-lite"/>
    </source>
</evidence>
<reference evidence="2" key="2">
    <citation type="submission" date="2020-05" db="UniProtKB">
        <authorList>
            <consortium name="EnsemblMetazoa"/>
        </authorList>
    </citation>
    <scope>IDENTIFICATION</scope>
    <source>
        <strain evidence="2">IAEA</strain>
    </source>
</reference>
<name>A0A1B0BM65_9MUSC</name>